<evidence type="ECO:0000256" key="1">
    <source>
        <dbReference type="SAM" id="Phobius"/>
    </source>
</evidence>
<feature type="transmembrane region" description="Helical" evidence="1">
    <location>
        <begin position="34"/>
        <end position="53"/>
    </location>
</feature>
<dbReference type="InterPro" id="IPR025424">
    <property type="entry name" value="YrhK_domain"/>
</dbReference>
<protein>
    <recommendedName>
        <fullName evidence="2">YrhK domain-containing protein</fullName>
    </recommendedName>
</protein>
<reference evidence="3 4" key="1">
    <citation type="submission" date="2018-06" db="EMBL/GenBank/DDBJ databases">
        <title>Streptomyces reniochalinae sp. nov. and Streptomyces diacarnus sp. nov. from marine sponges.</title>
        <authorList>
            <person name="Li L."/>
        </authorList>
    </citation>
    <scope>NUCLEOTIDE SEQUENCE [LARGE SCALE GENOMIC DNA]</scope>
    <source>
        <strain evidence="3 4">LHW51701</strain>
    </source>
</reference>
<keyword evidence="1" id="KW-1133">Transmembrane helix</keyword>
<evidence type="ECO:0000313" key="3">
    <source>
        <dbReference type="EMBL" id="RCG21276.1"/>
    </source>
</evidence>
<sequence length="105" mass="11712">MPQNPPRRHRAASLTLHIGHAELVVRQRYEAASVANDALIAAWFLIGSIMFFSPAWTHTGTWCFVLGSVELMIRPAIRLTRQLHLQRLRGSGDDSGALTASDQDY</sequence>
<organism evidence="3 4">
    <name type="scientific">Streptomyces diacarni</name>
    <dbReference type="NCBI Taxonomy" id="2800381"/>
    <lineage>
        <taxon>Bacteria</taxon>
        <taxon>Bacillati</taxon>
        <taxon>Actinomycetota</taxon>
        <taxon>Actinomycetes</taxon>
        <taxon>Kitasatosporales</taxon>
        <taxon>Streptomycetaceae</taxon>
        <taxon>Streptomyces</taxon>
    </lineage>
</organism>
<keyword evidence="1" id="KW-0472">Membrane</keyword>
<name>A0A367ET24_9ACTN</name>
<evidence type="ECO:0000313" key="4">
    <source>
        <dbReference type="Proteomes" id="UP000252914"/>
    </source>
</evidence>
<dbReference type="Proteomes" id="UP000252914">
    <property type="component" value="Unassembled WGS sequence"/>
</dbReference>
<dbReference type="RefSeq" id="WP_114022911.1">
    <property type="nucleotide sequence ID" value="NZ_JBEYTF010000002.1"/>
</dbReference>
<dbReference type="AlphaFoldDB" id="A0A367ET24"/>
<comment type="caution">
    <text evidence="3">The sequence shown here is derived from an EMBL/GenBank/DDBJ whole genome shotgun (WGS) entry which is preliminary data.</text>
</comment>
<evidence type="ECO:0000259" key="2">
    <source>
        <dbReference type="Pfam" id="PF14145"/>
    </source>
</evidence>
<keyword evidence="1" id="KW-0812">Transmembrane</keyword>
<proteinExistence type="predicted"/>
<dbReference type="EMBL" id="QOIN01000046">
    <property type="protein sequence ID" value="RCG21276.1"/>
    <property type="molecule type" value="Genomic_DNA"/>
</dbReference>
<keyword evidence="4" id="KW-1185">Reference proteome</keyword>
<feature type="domain" description="YrhK" evidence="2">
    <location>
        <begin position="27"/>
        <end position="82"/>
    </location>
</feature>
<dbReference type="Pfam" id="PF14145">
    <property type="entry name" value="YrhK"/>
    <property type="match status" value="1"/>
</dbReference>
<gene>
    <name evidence="3" type="ORF">DTL70_17640</name>
</gene>
<accession>A0A367ET24</accession>